<dbReference type="EC" id="2.3.2.23" evidence="1"/>
<keyword evidence="8" id="KW-1185">Reference proteome</keyword>
<dbReference type="InterPro" id="IPR016135">
    <property type="entry name" value="UBQ-conjugating_enzyme/RWD"/>
</dbReference>
<evidence type="ECO:0000256" key="2">
    <source>
        <dbReference type="ARBA" id="ARBA00022679"/>
    </source>
</evidence>
<comment type="caution">
    <text evidence="7">The sequence shown here is derived from an EMBL/GenBank/DDBJ whole genome shotgun (WGS) entry which is preliminary data.</text>
</comment>
<evidence type="ECO:0000256" key="1">
    <source>
        <dbReference type="ARBA" id="ARBA00012486"/>
    </source>
</evidence>
<protein>
    <recommendedName>
        <fullName evidence="1">E2 ubiquitin-conjugating enzyme</fullName>
        <ecNumber evidence="1">2.3.2.23</ecNumber>
    </recommendedName>
</protein>
<dbReference type="GO" id="GO:0005524">
    <property type="term" value="F:ATP binding"/>
    <property type="evidence" value="ECO:0007669"/>
    <property type="project" value="UniProtKB-KW"/>
</dbReference>
<feature type="domain" description="UBC core" evidence="6">
    <location>
        <begin position="1"/>
        <end position="150"/>
    </location>
</feature>
<dbReference type="GO" id="GO:0061631">
    <property type="term" value="F:ubiquitin conjugating enzyme activity"/>
    <property type="evidence" value="ECO:0007669"/>
    <property type="project" value="UniProtKB-EC"/>
</dbReference>
<dbReference type="Gene3D" id="3.10.110.10">
    <property type="entry name" value="Ubiquitin Conjugating Enzyme"/>
    <property type="match status" value="1"/>
</dbReference>
<evidence type="ECO:0000259" key="6">
    <source>
        <dbReference type="PROSITE" id="PS50127"/>
    </source>
</evidence>
<evidence type="ECO:0000256" key="4">
    <source>
        <dbReference type="ARBA" id="ARBA00022786"/>
    </source>
</evidence>
<dbReference type="Proteomes" id="UP001172155">
    <property type="component" value="Unassembled WGS sequence"/>
</dbReference>
<accession>A0AA40EQK2</accession>
<dbReference type="Pfam" id="PF00179">
    <property type="entry name" value="UQ_con"/>
    <property type="match status" value="1"/>
</dbReference>
<evidence type="ECO:0000313" key="7">
    <source>
        <dbReference type="EMBL" id="KAK0743682.1"/>
    </source>
</evidence>
<gene>
    <name evidence="7" type="ORF">B0T18DRAFT_439485</name>
</gene>
<name>A0AA40EQK2_9PEZI</name>
<dbReference type="FunFam" id="3.10.110.10:FF:000060">
    <property type="entry name" value="Ubiquitin conjugating enzyme (UbcB)"/>
    <property type="match status" value="1"/>
</dbReference>
<organism evidence="7 8">
    <name type="scientific">Schizothecium vesticola</name>
    <dbReference type="NCBI Taxonomy" id="314040"/>
    <lineage>
        <taxon>Eukaryota</taxon>
        <taxon>Fungi</taxon>
        <taxon>Dikarya</taxon>
        <taxon>Ascomycota</taxon>
        <taxon>Pezizomycotina</taxon>
        <taxon>Sordariomycetes</taxon>
        <taxon>Sordariomycetidae</taxon>
        <taxon>Sordariales</taxon>
        <taxon>Schizotheciaceae</taxon>
        <taxon>Schizothecium</taxon>
    </lineage>
</organism>
<evidence type="ECO:0000313" key="8">
    <source>
        <dbReference type="Proteomes" id="UP001172155"/>
    </source>
</evidence>
<dbReference type="SUPFAM" id="SSF54495">
    <property type="entry name" value="UBC-like"/>
    <property type="match status" value="1"/>
</dbReference>
<reference evidence="7" key="1">
    <citation type="submission" date="2023-06" db="EMBL/GenBank/DDBJ databases">
        <title>Genome-scale phylogeny and comparative genomics of the fungal order Sordariales.</title>
        <authorList>
            <consortium name="Lawrence Berkeley National Laboratory"/>
            <person name="Hensen N."/>
            <person name="Bonometti L."/>
            <person name="Westerberg I."/>
            <person name="Brannstrom I.O."/>
            <person name="Guillou S."/>
            <person name="Cros-Aarteil S."/>
            <person name="Calhoun S."/>
            <person name="Haridas S."/>
            <person name="Kuo A."/>
            <person name="Mondo S."/>
            <person name="Pangilinan J."/>
            <person name="Riley R."/>
            <person name="LaButti K."/>
            <person name="Andreopoulos B."/>
            <person name="Lipzen A."/>
            <person name="Chen C."/>
            <person name="Yanf M."/>
            <person name="Daum C."/>
            <person name="Ng V."/>
            <person name="Clum A."/>
            <person name="Steindorff A."/>
            <person name="Ohm R."/>
            <person name="Martin F."/>
            <person name="Silar P."/>
            <person name="Natvig D."/>
            <person name="Lalanne C."/>
            <person name="Gautier V."/>
            <person name="Ament-velasquez S.L."/>
            <person name="Kruys A."/>
            <person name="Hutchinson M.I."/>
            <person name="Powell A.J."/>
            <person name="Barry K."/>
            <person name="Miller A.N."/>
            <person name="Grigoriev I.V."/>
            <person name="Debuchy R."/>
            <person name="Gladieux P."/>
            <person name="Thoren M.H."/>
            <person name="Johannesson H."/>
        </authorList>
    </citation>
    <scope>NUCLEOTIDE SEQUENCE</scope>
    <source>
        <strain evidence="7">SMH3187-1</strain>
    </source>
</reference>
<keyword evidence="5" id="KW-0067">ATP-binding</keyword>
<keyword evidence="4" id="KW-0833">Ubl conjugation pathway</keyword>
<dbReference type="InterPro" id="IPR050113">
    <property type="entry name" value="Ub_conjugating_enzyme"/>
</dbReference>
<dbReference type="PANTHER" id="PTHR24067">
    <property type="entry name" value="UBIQUITIN-CONJUGATING ENZYME E2"/>
    <property type="match status" value="1"/>
</dbReference>
<evidence type="ECO:0000256" key="3">
    <source>
        <dbReference type="ARBA" id="ARBA00022741"/>
    </source>
</evidence>
<proteinExistence type="predicted"/>
<dbReference type="InterPro" id="IPR000608">
    <property type="entry name" value="UBC"/>
</dbReference>
<dbReference type="PROSITE" id="PS50127">
    <property type="entry name" value="UBC_2"/>
    <property type="match status" value="1"/>
</dbReference>
<keyword evidence="2" id="KW-0808">Transferase</keyword>
<dbReference type="EMBL" id="JAUKUD010000005">
    <property type="protein sequence ID" value="KAK0743682.1"/>
    <property type="molecule type" value="Genomic_DNA"/>
</dbReference>
<evidence type="ECO:0000256" key="5">
    <source>
        <dbReference type="ARBA" id="ARBA00022840"/>
    </source>
</evidence>
<dbReference type="AlphaFoldDB" id="A0AA40EQK2"/>
<sequence length="174" mass="18777">MSKRIAKELSDCTTSPPPGISITLPSDSDLHKWHVTLTPSPTSIYAGGTFGLVVTLPPDFPFRAPHIVFSTRIYHPNVTNDAAGNICLGLLKDENWKPGSRLRGVLEAVRGLLDEPNPDDPLEPRIADEFRREREVFDKNARAHVVSYAKGKPSFVVAAPAPAASGKEGKGGKA</sequence>
<dbReference type="SMART" id="SM00212">
    <property type="entry name" value="UBCc"/>
    <property type="match status" value="1"/>
</dbReference>
<keyword evidence="3" id="KW-0547">Nucleotide-binding</keyword>